<keyword evidence="2 7" id="KW-0808">Transferase</keyword>
<evidence type="ECO:0000256" key="8">
    <source>
        <dbReference type="RuleBase" id="RU004279"/>
    </source>
</evidence>
<name>A0A1F5PXC7_9BACT</name>
<dbReference type="InterPro" id="IPR007080">
    <property type="entry name" value="RNA_pol_Rpb1_1"/>
</dbReference>
<keyword evidence="5 7" id="KW-0804">Transcription</keyword>
<comment type="similarity">
    <text evidence="7 8">Belongs to the RNA polymerase beta' chain family.</text>
</comment>
<dbReference type="Gene3D" id="1.10.132.30">
    <property type="match status" value="1"/>
</dbReference>
<dbReference type="GO" id="GO:0000287">
    <property type="term" value="F:magnesium ion binding"/>
    <property type="evidence" value="ECO:0007669"/>
    <property type="project" value="UniProtKB-UniRule"/>
</dbReference>
<dbReference type="SMART" id="SM00663">
    <property type="entry name" value="RPOLA_N"/>
    <property type="match status" value="1"/>
</dbReference>
<evidence type="ECO:0000256" key="6">
    <source>
        <dbReference type="ARBA" id="ARBA00048552"/>
    </source>
</evidence>
<dbReference type="GO" id="GO:0003899">
    <property type="term" value="F:DNA-directed RNA polymerase activity"/>
    <property type="evidence" value="ECO:0007669"/>
    <property type="project" value="UniProtKB-UniRule"/>
</dbReference>
<dbReference type="InterPro" id="IPR007066">
    <property type="entry name" value="RNA_pol_Rpb1_3"/>
</dbReference>
<keyword evidence="1 7" id="KW-0240">DNA-directed RNA polymerase</keyword>
<accession>A0A1F5PXC7</accession>
<dbReference type="InterPro" id="IPR045867">
    <property type="entry name" value="DNA-dir_RpoC_beta_prime"/>
</dbReference>
<keyword evidence="3 7" id="KW-0548">Nucleotidyltransferase</keyword>
<comment type="cofactor">
    <cofactor evidence="7">
        <name>Mg(2+)</name>
        <dbReference type="ChEBI" id="CHEBI:18420"/>
    </cofactor>
    <text evidence="7">Binds 1 Mg(2+) ion per subunit.</text>
</comment>
<dbReference type="NCBIfam" id="TIGR02386">
    <property type="entry name" value="rpoC_TIGR"/>
    <property type="match status" value="1"/>
</dbReference>
<dbReference type="Gene3D" id="4.10.860.120">
    <property type="entry name" value="RNA polymerase II, clamp domain"/>
    <property type="match status" value="1"/>
</dbReference>
<dbReference type="CDD" id="cd02655">
    <property type="entry name" value="RNAP_beta'_C"/>
    <property type="match status" value="1"/>
</dbReference>
<dbReference type="InterPro" id="IPR000722">
    <property type="entry name" value="RNA_pol_asu"/>
</dbReference>
<dbReference type="Gene3D" id="2.40.50.100">
    <property type="match status" value="2"/>
</dbReference>
<dbReference type="Pfam" id="PF04998">
    <property type="entry name" value="RNA_pol_Rpb1_5"/>
    <property type="match status" value="1"/>
</dbReference>
<dbReference type="InterPro" id="IPR012754">
    <property type="entry name" value="DNA-dir_RpoC_beta_prime_bact"/>
</dbReference>
<organism evidence="10 11">
    <name type="scientific">Candidatus Doudnabacteria bacterium RIFCSPLOWO2_01_FULL_44_21</name>
    <dbReference type="NCBI Taxonomy" id="1817841"/>
    <lineage>
        <taxon>Bacteria</taxon>
        <taxon>Candidatus Doudnaibacteriota</taxon>
    </lineage>
</organism>
<feature type="binding site" evidence="7">
    <location>
        <position position="845"/>
    </location>
    <ligand>
        <name>Zn(2+)</name>
        <dbReference type="ChEBI" id="CHEBI:29105"/>
        <label>2</label>
    </ligand>
</feature>
<evidence type="ECO:0000256" key="2">
    <source>
        <dbReference type="ARBA" id="ARBA00022679"/>
    </source>
</evidence>
<dbReference type="Pfam" id="PF05000">
    <property type="entry name" value="RNA_pol_Rpb1_4"/>
    <property type="match status" value="1"/>
</dbReference>
<evidence type="ECO:0000256" key="3">
    <source>
        <dbReference type="ARBA" id="ARBA00022695"/>
    </source>
</evidence>
<dbReference type="Gene3D" id="1.10.274.100">
    <property type="entry name" value="RNA polymerase Rpb1, domain 3"/>
    <property type="match status" value="2"/>
</dbReference>
<feature type="binding site" evidence="7">
    <location>
        <position position="520"/>
    </location>
    <ligand>
        <name>Mg(2+)</name>
        <dbReference type="ChEBI" id="CHEBI:18420"/>
    </ligand>
</feature>
<dbReference type="AlphaFoldDB" id="A0A1F5PXC7"/>
<dbReference type="EC" id="2.7.7.6" evidence="7"/>
<evidence type="ECO:0000256" key="5">
    <source>
        <dbReference type="ARBA" id="ARBA00023163"/>
    </source>
</evidence>
<feature type="domain" description="RNA polymerase N-terminal" evidence="9">
    <location>
        <begin position="288"/>
        <end position="570"/>
    </location>
</feature>
<dbReference type="Pfam" id="PF00623">
    <property type="entry name" value="RNA_pol_Rpb1_2"/>
    <property type="match status" value="2"/>
</dbReference>
<dbReference type="Gene3D" id="1.10.1790.20">
    <property type="match status" value="1"/>
</dbReference>
<dbReference type="GO" id="GO:0000428">
    <property type="term" value="C:DNA-directed RNA polymerase complex"/>
    <property type="evidence" value="ECO:0007669"/>
    <property type="project" value="UniProtKB-KW"/>
</dbReference>
<feature type="binding site" evidence="7">
    <location>
        <position position="917"/>
    </location>
    <ligand>
        <name>Zn(2+)</name>
        <dbReference type="ChEBI" id="CHEBI:29105"/>
        <label>2</label>
    </ligand>
</feature>
<comment type="catalytic activity">
    <reaction evidence="6 7 8">
        <text>RNA(n) + a ribonucleoside 5'-triphosphate = RNA(n+1) + diphosphate</text>
        <dbReference type="Rhea" id="RHEA:21248"/>
        <dbReference type="Rhea" id="RHEA-COMP:14527"/>
        <dbReference type="Rhea" id="RHEA-COMP:17342"/>
        <dbReference type="ChEBI" id="CHEBI:33019"/>
        <dbReference type="ChEBI" id="CHEBI:61557"/>
        <dbReference type="ChEBI" id="CHEBI:140395"/>
        <dbReference type="EC" id="2.7.7.6"/>
    </reaction>
</comment>
<comment type="cofactor">
    <cofactor evidence="7">
        <name>Zn(2+)</name>
        <dbReference type="ChEBI" id="CHEBI:29105"/>
    </cofactor>
    <text evidence="7">Binds 2 Zn(2+) ions per subunit.</text>
</comment>
<evidence type="ECO:0000256" key="4">
    <source>
        <dbReference type="ARBA" id="ARBA00022723"/>
    </source>
</evidence>
<comment type="subunit">
    <text evidence="7">The RNAP catalytic core consists of 2 alpha, 1 beta, 1 beta' and 1 omega subunit. When a sigma factor is associated with the core the holoenzyme is formed, which can initiate transcription.</text>
</comment>
<evidence type="ECO:0000259" key="9">
    <source>
        <dbReference type="SMART" id="SM00663"/>
    </source>
</evidence>
<dbReference type="GO" id="GO:0006351">
    <property type="term" value="P:DNA-templated transcription"/>
    <property type="evidence" value="ECO:0007669"/>
    <property type="project" value="UniProtKB-UniRule"/>
</dbReference>
<dbReference type="HAMAP" id="MF_01322">
    <property type="entry name" value="RNApol_bact_RpoC"/>
    <property type="match status" value="1"/>
</dbReference>
<dbReference type="STRING" id="1817841.A3B10_00185"/>
<protein>
    <recommendedName>
        <fullName evidence="7">DNA-directed RNA polymerase subunit beta'</fullName>
        <shortName evidence="7">RNAP subunit beta'</shortName>
        <ecNumber evidence="7">2.7.7.6</ecNumber>
    </recommendedName>
    <alternativeName>
        <fullName evidence="7">RNA polymerase subunit beta'</fullName>
    </alternativeName>
    <alternativeName>
        <fullName evidence="7">Transcriptase subunit beta'</fullName>
    </alternativeName>
</protein>
<feature type="binding site" evidence="7">
    <location>
        <position position="518"/>
    </location>
    <ligand>
        <name>Mg(2+)</name>
        <dbReference type="ChEBI" id="CHEBI:18420"/>
    </ligand>
</feature>
<feature type="binding site" evidence="7">
    <location>
        <position position="79"/>
    </location>
    <ligand>
        <name>Zn(2+)</name>
        <dbReference type="ChEBI" id="CHEBI:29105"/>
        <label>1</label>
    </ligand>
</feature>
<sequence>MLQATEEFKAVRLRLASPADILNWSYGEVTKPETINYRTQRPEKDGLFDEKIFGPIKDWECYCGKYKRIRYKGIICDKCGVEVTRAAVRRERMGHIKLAAPVAHIWFLRGVPSRLGLVLDLSVQELEKVVYFAAYIITNVDEEARSATQEQIEREFKAKRKEIDGRYEHLLNQSKEEAEGLRTRDMWSKEIEHLESIRDLARSELKSIKKYQIISELEYRDLSLKYGPVFQAGIGAAAIEQLVSEIDLEKLFTLLREEINTAEGVNKRKLIKRLKLVKSMIKSAIRPEWMIIQNLPVIPPDLRPMVQLDGGRFAASDLNDLYRRVINRNNRLKKLLEIGAPEVITRNEKRMLQEAVDALIDNSIRHGKEVTASTGQKRKLRSLADMLKGKQGRFRQNLLGKRVDYSGRSVIVVGPKLKLHQCGLPKKMALELFKPFVISKLILREFAHNVRSANRLIEQGRPEVYDILEEVTKHHYVLLNRAPTLHRLGFQAFLPVLIEGKAIQIHPMVCDAYNADFDGDQMAVHVSLTEAAQEEARNIMLSAKNLLKPASGEPVMGPTKDMVLGCFWLTRIQAGQKGEGMVFGSAEEAILAYQSGILSLKAKIKIRLGEKWGNLGLTETCVGRVMFNQILPEGVRFNNEVMDKKKLQQALQVVYRDFGIERTADLLDEIKKLGFNYVTKSGLSWGMEDLKVPEIKKQLVEQADREVLETYEQHRMGLLTEQERYNRVIEIWATVRDKVAEAVTKSLDEYGPVYQMVISGARGSVSQLAQMAGMKGLVTNPAGDVIELPAKDSFKEGLSILEYFISTHGSRKGMTDTALRTADAGYLTRRLVDVAQDIVINAEDCGVEEGRIITRASSEALGRPLARRIFGRVLAANVKDASGKVIAKAGTLIDDKLSVEIEKSTTDQVEVRTVLRCTLTRGVCTKCYGYDLGFNRSVEQGAAVGIVAAQAIGEPGTQLTMRTFHTGGVAGLDITQGLPRVEELLEAREPKGQAVISEIDGFVSEIKPTNKETTIRVEAKEISQDKYALDLPSGGPRLQLTDGEGVKQGDPLFVNTKGETIKAKAPGVVKIKNNQLFVVHESENFKEYSAPLGFNVIVKQGELITKGQALTEGNLNLHQLFILKGIEACQDYIIKEVQEIYSSQGQNVNEKHIEIIVRQMFSKVRITEAGDADLLIGDLIDKSRLQMANAKIEKGKEAQAEQLLMGITKSSLNTESFLAAASFQETTRVLIEAAVTAKTDYLRGLKENVIIGKLIPAGTGFRKEALGEKEAAEIADNI</sequence>
<keyword evidence="4 7" id="KW-0479">Metal-binding</keyword>
<evidence type="ECO:0000256" key="7">
    <source>
        <dbReference type="HAMAP-Rule" id="MF_01322"/>
    </source>
</evidence>
<dbReference type="InterPro" id="IPR038120">
    <property type="entry name" value="Rpb1_funnel_sf"/>
</dbReference>
<dbReference type="InterPro" id="IPR007083">
    <property type="entry name" value="RNA_pol_Rpb1_4"/>
</dbReference>
<feature type="binding site" evidence="7">
    <location>
        <position position="927"/>
    </location>
    <ligand>
        <name>Zn(2+)</name>
        <dbReference type="ChEBI" id="CHEBI:29105"/>
        <label>2</label>
    </ligand>
</feature>
<dbReference type="InterPro" id="IPR006592">
    <property type="entry name" value="RNA_pol_N"/>
</dbReference>
<keyword evidence="7" id="KW-0460">Magnesium</keyword>
<dbReference type="InterPro" id="IPR044893">
    <property type="entry name" value="RNA_pol_Rpb1_clamp_domain"/>
</dbReference>
<dbReference type="Gene3D" id="2.40.40.20">
    <property type="match status" value="1"/>
</dbReference>
<dbReference type="SUPFAM" id="SSF64484">
    <property type="entry name" value="beta and beta-prime subunits of DNA dependent RNA-polymerase"/>
    <property type="match status" value="1"/>
</dbReference>
<dbReference type="GO" id="GO:0003677">
    <property type="term" value="F:DNA binding"/>
    <property type="evidence" value="ECO:0007669"/>
    <property type="project" value="UniProtKB-UniRule"/>
</dbReference>
<evidence type="ECO:0000313" key="11">
    <source>
        <dbReference type="Proteomes" id="UP000177281"/>
    </source>
</evidence>
<feature type="binding site" evidence="7">
    <location>
        <position position="63"/>
    </location>
    <ligand>
        <name>Zn(2+)</name>
        <dbReference type="ChEBI" id="CHEBI:29105"/>
        <label>1</label>
    </ligand>
</feature>
<comment type="caution">
    <text evidence="10">The sequence shown here is derived from an EMBL/GenBank/DDBJ whole genome shotgun (WGS) entry which is preliminary data.</text>
</comment>
<dbReference type="Proteomes" id="UP000177281">
    <property type="component" value="Unassembled WGS sequence"/>
</dbReference>
<comment type="function">
    <text evidence="7 8">DNA-dependent RNA polymerase catalyzes the transcription of DNA into RNA using the four ribonucleoside triphosphates as substrates.</text>
</comment>
<reference evidence="10 11" key="1">
    <citation type="journal article" date="2016" name="Nat. Commun.">
        <title>Thousands of microbial genomes shed light on interconnected biogeochemical processes in an aquifer system.</title>
        <authorList>
            <person name="Anantharaman K."/>
            <person name="Brown C.T."/>
            <person name="Hug L.A."/>
            <person name="Sharon I."/>
            <person name="Castelle C.J."/>
            <person name="Probst A.J."/>
            <person name="Thomas B.C."/>
            <person name="Singh A."/>
            <person name="Wilkins M.J."/>
            <person name="Karaoz U."/>
            <person name="Brodie E.L."/>
            <person name="Williams K.H."/>
            <person name="Hubbard S.S."/>
            <person name="Banfield J.F."/>
        </authorList>
    </citation>
    <scope>NUCLEOTIDE SEQUENCE [LARGE SCALE GENOMIC DNA]</scope>
</reference>
<feature type="binding site" evidence="7">
    <location>
        <position position="924"/>
    </location>
    <ligand>
        <name>Zn(2+)</name>
        <dbReference type="ChEBI" id="CHEBI:29105"/>
        <label>2</label>
    </ligand>
</feature>
<dbReference type="Gene3D" id="1.10.40.90">
    <property type="match status" value="1"/>
</dbReference>
<keyword evidence="7" id="KW-0862">Zinc</keyword>
<dbReference type="PANTHER" id="PTHR19376">
    <property type="entry name" value="DNA-DIRECTED RNA POLYMERASE"/>
    <property type="match status" value="1"/>
</dbReference>
<dbReference type="CDD" id="cd01609">
    <property type="entry name" value="RNAP_beta'_N"/>
    <property type="match status" value="1"/>
</dbReference>
<evidence type="ECO:0000256" key="1">
    <source>
        <dbReference type="ARBA" id="ARBA00022478"/>
    </source>
</evidence>
<dbReference type="PANTHER" id="PTHR19376:SF54">
    <property type="entry name" value="DNA-DIRECTED RNA POLYMERASE SUBUNIT BETA"/>
    <property type="match status" value="1"/>
</dbReference>
<feature type="binding site" evidence="7">
    <location>
        <position position="516"/>
    </location>
    <ligand>
        <name>Mg(2+)</name>
        <dbReference type="ChEBI" id="CHEBI:18420"/>
    </ligand>
</feature>
<dbReference type="InterPro" id="IPR007081">
    <property type="entry name" value="RNA_pol_Rpb1_5"/>
</dbReference>
<gene>
    <name evidence="7" type="primary">rpoC</name>
    <name evidence="10" type="ORF">A3B10_00185</name>
</gene>
<dbReference type="Pfam" id="PF04997">
    <property type="entry name" value="RNA_pol_Rpb1_1"/>
    <property type="match status" value="1"/>
</dbReference>
<proteinExistence type="inferred from homology"/>
<feature type="binding site" evidence="7">
    <location>
        <position position="61"/>
    </location>
    <ligand>
        <name>Zn(2+)</name>
        <dbReference type="ChEBI" id="CHEBI:29105"/>
        <label>1</label>
    </ligand>
</feature>
<dbReference type="InterPro" id="IPR042102">
    <property type="entry name" value="RNA_pol_Rpb1_3_sf"/>
</dbReference>
<dbReference type="EMBL" id="MFFB01000013">
    <property type="protein sequence ID" value="OGE94566.1"/>
    <property type="molecule type" value="Genomic_DNA"/>
</dbReference>
<dbReference type="Pfam" id="PF04983">
    <property type="entry name" value="RNA_pol_Rpb1_3"/>
    <property type="match status" value="1"/>
</dbReference>
<dbReference type="Gene3D" id="1.10.150.390">
    <property type="match status" value="1"/>
</dbReference>
<evidence type="ECO:0000313" key="10">
    <source>
        <dbReference type="EMBL" id="OGE94566.1"/>
    </source>
</evidence>
<dbReference type="GO" id="GO:0008270">
    <property type="term" value="F:zinc ion binding"/>
    <property type="evidence" value="ECO:0007669"/>
    <property type="project" value="UniProtKB-UniRule"/>
</dbReference>
<feature type="binding site" evidence="7">
    <location>
        <position position="76"/>
    </location>
    <ligand>
        <name>Zn(2+)</name>
        <dbReference type="ChEBI" id="CHEBI:29105"/>
        <label>1</label>
    </ligand>
</feature>